<dbReference type="GO" id="GO:0000455">
    <property type="term" value="P:enzyme-directed rRNA pseudouridine synthesis"/>
    <property type="evidence" value="ECO:0000318"/>
    <property type="project" value="GO_Central"/>
</dbReference>
<dbReference type="InterPro" id="IPR006145">
    <property type="entry name" value="PsdUridine_synth_RsuA/RluA"/>
</dbReference>
<dbReference type="STRING" id="251221.gene:10757652"/>
<dbReference type="Gene3D" id="3.30.2350.10">
    <property type="entry name" value="Pseudouridine synthase"/>
    <property type="match status" value="1"/>
</dbReference>
<reference evidence="5 6" key="1">
    <citation type="journal article" date="2003" name="DNA Res.">
        <title>Complete genome structure of Gloeobacter violaceus PCC 7421, a cyanobacterium that lacks thylakoids.</title>
        <authorList>
            <person name="Nakamura Y."/>
            <person name="Kaneko T."/>
            <person name="Sato S."/>
            <person name="Mimuro M."/>
            <person name="Miyashita H."/>
            <person name="Tsuchiya T."/>
            <person name="Sasamoto S."/>
            <person name="Watanabe A."/>
            <person name="Kawashima K."/>
            <person name="Kishida Y."/>
            <person name="Kiyokawa C."/>
            <person name="Kohara M."/>
            <person name="Matsumoto M."/>
            <person name="Matsuno A."/>
            <person name="Nakazaki N."/>
            <person name="Shimpo S."/>
            <person name="Takeuchi C."/>
            <person name="Yamada M."/>
            <person name="Tabata S."/>
        </authorList>
    </citation>
    <scope>NUCLEOTIDE SEQUENCE [LARGE SCALE GENOMIC DNA]</scope>
    <source>
        <strain evidence="6">ATCC 29082 / PCC 7421</strain>
    </source>
</reference>
<dbReference type="Pfam" id="PF00849">
    <property type="entry name" value="PseudoU_synth_2"/>
    <property type="match status" value="1"/>
</dbReference>
<dbReference type="AlphaFoldDB" id="Q7NP74"/>
<feature type="domain" description="Pseudouridine synthase RsuA/RluA-like" evidence="4">
    <location>
        <begin position="104"/>
        <end position="254"/>
    </location>
</feature>
<keyword evidence="6" id="KW-1185">Reference proteome</keyword>
<evidence type="ECO:0000313" key="6">
    <source>
        <dbReference type="Proteomes" id="UP000000557"/>
    </source>
</evidence>
<dbReference type="EnsemblBacteria" id="BAC88124">
    <property type="protein sequence ID" value="BAC88124"/>
    <property type="gene ID" value="BAC88124"/>
</dbReference>
<evidence type="ECO:0000259" key="4">
    <source>
        <dbReference type="Pfam" id="PF00849"/>
    </source>
</evidence>
<evidence type="ECO:0000256" key="3">
    <source>
        <dbReference type="ARBA" id="ARBA00033164"/>
    </source>
</evidence>
<dbReference type="eggNOG" id="COG0564">
    <property type="taxonomic scope" value="Bacteria"/>
</dbReference>
<dbReference type="HOGENOM" id="CLU_016902_3_0_3"/>
<comment type="catalytic activity">
    <reaction evidence="1">
        <text>a uridine in RNA = a pseudouridine in RNA</text>
        <dbReference type="Rhea" id="RHEA:48348"/>
        <dbReference type="Rhea" id="RHEA-COMP:12068"/>
        <dbReference type="Rhea" id="RHEA-COMP:12069"/>
        <dbReference type="ChEBI" id="CHEBI:65314"/>
        <dbReference type="ChEBI" id="CHEBI:65315"/>
    </reaction>
</comment>
<gene>
    <name evidence="5" type="ordered locus">gll0183</name>
</gene>
<evidence type="ECO:0000256" key="2">
    <source>
        <dbReference type="ARBA" id="ARBA00031870"/>
    </source>
</evidence>
<dbReference type="PROSITE" id="PS01129">
    <property type="entry name" value="PSI_RLU"/>
    <property type="match status" value="1"/>
</dbReference>
<protein>
    <recommendedName>
        <fullName evidence="2">RNA pseudouridylate synthase</fullName>
    </recommendedName>
    <alternativeName>
        <fullName evidence="3">RNA-uridine isomerase</fullName>
    </alternativeName>
</protein>
<dbReference type="PANTHER" id="PTHR21600">
    <property type="entry name" value="MITOCHONDRIAL RNA PSEUDOURIDINE SYNTHASE"/>
    <property type="match status" value="1"/>
</dbReference>
<dbReference type="GO" id="GO:0140098">
    <property type="term" value="F:catalytic activity, acting on RNA"/>
    <property type="evidence" value="ECO:0007669"/>
    <property type="project" value="UniProtKB-ARBA"/>
</dbReference>
<dbReference type="GO" id="GO:0003723">
    <property type="term" value="F:RNA binding"/>
    <property type="evidence" value="ECO:0007669"/>
    <property type="project" value="InterPro"/>
</dbReference>
<dbReference type="InterPro" id="IPR050188">
    <property type="entry name" value="RluA_PseudoU_synthase"/>
</dbReference>
<organism evidence="5 6">
    <name type="scientific">Gloeobacter violaceus (strain ATCC 29082 / PCC 7421)</name>
    <dbReference type="NCBI Taxonomy" id="251221"/>
    <lineage>
        <taxon>Bacteria</taxon>
        <taxon>Bacillati</taxon>
        <taxon>Cyanobacteriota</taxon>
        <taxon>Cyanophyceae</taxon>
        <taxon>Gloeobacterales</taxon>
        <taxon>Gloeobacteraceae</taxon>
        <taxon>Gloeobacter</taxon>
    </lineage>
</organism>
<dbReference type="PATRIC" id="fig|251221.4.peg.184"/>
<dbReference type="OrthoDB" id="9807829at2"/>
<dbReference type="EMBL" id="BA000045">
    <property type="protein sequence ID" value="BAC88124.1"/>
    <property type="molecule type" value="Genomic_DNA"/>
</dbReference>
<dbReference type="InterPro" id="IPR020103">
    <property type="entry name" value="PsdUridine_synth_cat_dom_sf"/>
</dbReference>
<dbReference type="PhylomeDB" id="Q7NP74"/>
<evidence type="ECO:0000313" key="5">
    <source>
        <dbReference type="EMBL" id="BAC88124.1"/>
    </source>
</evidence>
<evidence type="ECO:0000256" key="1">
    <source>
        <dbReference type="ARBA" id="ARBA00000073"/>
    </source>
</evidence>
<dbReference type="KEGG" id="gvi:gll0183"/>
<proteinExistence type="predicted"/>
<sequence length="314" mass="34448">MQNVYQVPVNPGTGTPMNQGWTYCDRIGPESAGLTVLEYYLLRYRHSGDHEWQARIETGQVLLDHRSTSSTELLRSAQVLTYCRPPWQEPSVPLDIVIIYADEQVLVVAKPGGLPVLPGGGFLEHTLLWQVRRRFAGEEPPVPIHRLGRGTSGLVLLARTHSSRAALSEQMRRQRIGKLYRALASGTGMRDRFTIRQPIGKVPHPLLGTLWAAAADGLPARSDCVVLRRQCTDSLLAVAISTGRPHQIRIHLAAAGYPLVGDPLFGPGGVARLDNDASVPGDGGYFLHAHRLSFLHPTSGRRLVLECPPPPELT</sequence>
<dbReference type="GO" id="GO:0009982">
    <property type="term" value="F:pseudouridine synthase activity"/>
    <property type="evidence" value="ECO:0000318"/>
    <property type="project" value="GO_Central"/>
</dbReference>
<dbReference type="InterPro" id="IPR006224">
    <property type="entry name" value="PsdUridine_synth_RluA-like_CS"/>
</dbReference>
<dbReference type="InParanoid" id="Q7NP74"/>
<dbReference type="CDD" id="cd02869">
    <property type="entry name" value="PseudoU_synth_RluA_like"/>
    <property type="match status" value="1"/>
</dbReference>
<name>Q7NP74_GLOVI</name>
<dbReference type="PANTHER" id="PTHR21600:SF88">
    <property type="entry name" value="RNA PSEUDOURIDINE SYNTHASE 5"/>
    <property type="match status" value="1"/>
</dbReference>
<accession>Q7NP74</accession>
<dbReference type="Proteomes" id="UP000000557">
    <property type="component" value="Chromosome"/>
</dbReference>
<dbReference type="SUPFAM" id="SSF55120">
    <property type="entry name" value="Pseudouridine synthase"/>
    <property type="match status" value="1"/>
</dbReference>
<reference evidence="5 6" key="2">
    <citation type="journal article" date="2003" name="DNA Res.">
        <title>Complete genome structure of Gloeobacter violaceus PCC 7421, a cyanobacterium that lacks thylakoids (supplement).</title>
        <authorList>
            <person name="Nakamura Y."/>
            <person name="Kaneko T."/>
            <person name="Sato S."/>
            <person name="Mimuro M."/>
            <person name="Miyashita H."/>
            <person name="Tsuchiya T."/>
            <person name="Sasamoto S."/>
            <person name="Watanabe A."/>
            <person name="Kawashima K."/>
            <person name="Kishida Y."/>
            <person name="Kiyokawa C."/>
            <person name="Kohara M."/>
            <person name="Matsumoto M."/>
            <person name="Matsuno A."/>
            <person name="Nakazaki N."/>
            <person name="Shimpo S."/>
            <person name="Takeuchi C."/>
            <person name="Yamada M."/>
            <person name="Tabata S."/>
        </authorList>
    </citation>
    <scope>NUCLEOTIDE SEQUENCE [LARGE SCALE GENOMIC DNA]</scope>
    <source>
        <strain evidence="6">ATCC 29082 / PCC 7421</strain>
    </source>
</reference>